<feature type="compositionally biased region" description="Basic and acidic residues" evidence="2">
    <location>
        <begin position="596"/>
        <end position="605"/>
    </location>
</feature>
<evidence type="ECO:0000313" key="5">
    <source>
        <dbReference type="Proteomes" id="UP000193218"/>
    </source>
</evidence>
<feature type="region of interest" description="Disordered" evidence="2">
    <location>
        <begin position="1453"/>
        <end position="1477"/>
    </location>
</feature>
<dbReference type="Gene3D" id="1.25.40.10">
    <property type="entry name" value="Tetratricopeptide repeat domain"/>
    <property type="match status" value="2"/>
</dbReference>
<dbReference type="Proteomes" id="UP000193218">
    <property type="component" value="Unassembled WGS sequence"/>
</dbReference>
<dbReference type="FunCoup" id="A0A1Y1UHD3">
    <property type="interactions" value="432"/>
</dbReference>
<feature type="region of interest" description="Disordered" evidence="2">
    <location>
        <begin position="577"/>
        <end position="638"/>
    </location>
</feature>
<name>A0A1Y1UHD3_9TREE</name>
<evidence type="ECO:0000256" key="2">
    <source>
        <dbReference type="SAM" id="MobiDB-lite"/>
    </source>
</evidence>
<dbReference type="InterPro" id="IPR025697">
    <property type="entry name" value="CLU_dom"/>
</dbReference>
<dbReference type="Pfam" id="PF12807">
    <property type="entry name" value="eIF3_p135"/>
    <property type="match status" value="1"/>
</dbReference>
<evidence type="ECO:0000313" key="4">
    <source>
        <dbReference type="EMBL" id="ORX37442.1"/>
    </source>
</evidence>
<dbReference type="SUPFAM" id="SSF103107">
    <property type="entry name" value="Hypothetical protein c14orf129, hspc210"/>
    <property type="match status" value="1"/>
</dbReference>
<dbReference type="PANTHER" id="PTHR12601">
    <property type="entry name" value="EUKARYOTIC TRANSLATION INITIATION FACTOR 3 SUBUNIT EIF-3"/>
    <property type="match status" value="1"/>
</dbReference>
<dbReference type="OrthoDB" id="771227at2759"/>
<dbReference type="InterPro" id="IPR027523">
    <property type="entry name" value="CLU_prot"/>
</dbReference>
<dbReference type="InterPro" id="IPR033646">
    <property type="entry name" value="CLU-central"/>
</dbReference>
<dbReference type="Pfam" id="PF13236">
    <property type="entry name" value="CLU"/>
    <property type="match status" value="1"/>
</dbReference>
<gene>
    <name evidence="4" type="ORF">BD324DRAFT_681330</name>
</gene>
<comment type="caution">
    <text evidence="4">The sequence shown here is derived from an EMBL/GenBank/DDBJ whole genome shotgun (WGS) entry which is preliminary data.</text>
</comment>
<keyword evidence="1" id="KW-0963">Cytoplasm</keyword>
<accession>A0A1Y1UHD3</accession>
<proteinExistence type="predicted"/>
<feature type="region of interest" description="Disordered" evidence="2">
    <location>
        <begin position="763"/>
        <end position="808"/>
    </location>
</feature>
<dbReference type="GeneID" id="33560924"/>
<feature type="compositionally biased region" description="Polar residues" evidence="2">
    <location>
        <begin position="1096"/>
        <end position="1105"/>
    </location>
</feature>
<feature type="region of interest" description="Disordered" evidence="2">
    <location>
        <begin position="1397"/>
        <end position="1440"/>
    </location>
</feature>
<dbReference type="InParanoid" id="A0A1Y1UHD3"/>
<dbReference type="Pfam" id="PF13424">
    <property type="entry name" value="TPR_12"/>
    <property type="match status" value="1"/>
</dbReference>
<feature type="compositionally biased region" description="Low complexity" evidence="2">
    <location>
        <begin position="1455"/>
        <end position="1465"/>
    </location>
</feature>
<feature type="compositionally biased region" description="Polar residues" evidence="2">
    <location>
        <begin position="23"/>
        <end position="41"/>
    </location>
</feature>
<feature type="region of interest" description="Disordered" evidence="2">
    <location>
        <begin position="1"/>
        <end position="52"/>
    </location>
</feature>
<feature type="compositionally biased region" description="Polar residues" evidence="2">
    <location>
        <begin position="1429"/>
        <end position="1438"/>
    </location>
</feature>
<dbReference type="CDD" id="cd15466">
    <property type="entry name" value="CLU-central"/>
    <property type="match status" value="1"/>
</dbReference>
<dbReference type="EMBL" id="NBSH01000006">
    <property type="protein sequence ID" value="ORX37442.1"/>
    <property type="molecule type" value="Genomic_DNA"/>
</dbReference>
<feature type="region of interest" description="Disordered" evidence="2">
    <location>
        <begin position="826"/>
        <end position="852"/>
    </location>
</feature>
<dbReference type="STRING" id="4999.A0A1Y1UHD3"/>
<feature type="compositionally biased region" description="Polar residues" evidence="2">
    <location>
        <begin position="1411"/>
        <end position="1420"/>
    </location>
</feature>
<protein>
    <submittedName>
        <fullName evidence="4">Translational initiation-related protein</fullName>
    </submittedName>
</protein>
<evidence type="ECO:0000259" key="3">
    <source>
        <dbReference type="PROSITE" id="PS51823"/>
    </source>
</evidence>
<dbReference type="PANTHER" id="PTHR12601:SF6">
    <property type="entry name" value="CLUSTERED MITOCHONDRIA PROTEIN HOMOLOG"/>
    <property type="match status" value="1"/>
</dbReference>
<dbReference type="SUPFAM" id="SSF48452">
    <property type="entry name" value="TPR-like"/>
    <property type="match status" value="1"/>
</dbReference>
<dbReference type="PROSITE" id="PS51823">
    <property type="entry name" value="CLU"/>
    <property type="match status" value="1"/>
</dbReference>
<feature type="domain" description="Clu" evidence="3">
    <location>
        <begin position="405"/>
        <end position="717"/>
    </location>
</feature>
<organism evidence="4 5">
    <name type="scientific">Kockovaella imperatae</name>
    <dbReference type="NCBI Taxonomy" id="4999"/>
    <lineage>
        <taxon>Eukaryota</taxon>
        <taxon>Fungi</taxon>
        <taxon>Dikarya</taxon>
        <taxon>Basidiomycota</taxon>
        <taxon>Agaricomycotina</taxon>
        <taxon>Tremellomycetes</taxon>
        <taxon>Tremellales</taxon>
        <taxon>Cuniculitremaceae</taxon>
        <taxon>Kockovaella</taxon>
    </lineage>
</organism>
<evidence type="ECO:0000256" key="1">
    <source>
        <dbReference type="ARBA" id="ARBA00022490"/>
    </source>
</evidence>
<dbReference type="GO" id="GO:0005737">
    <property type="term" value="C:cytoplasm"/>
    <property type="evidence" value="ECO:0007669"/>
    <property type="project" value="TreeGrafter"/>
</dbReference>
<dbReference type="InterPro" id="IPR011990">
    <property type="entry name" value="TPR-like_helical_dom_sf"/>
</dbReference>
<dbReference type="GO" id="GO:0048312">
    <property type="term" value="P:intracellular distribution of mitochondria"/>
    <property type="evidence" value="ECO:0007669"/>
    <property type="project" value="TreeGrafter"/>
</dbReference>
<sequence>MVDASEPVVPTEVSEQDLKTEQANDSSVEVATAEQDGQANEANEDQESSQVHPVEIRIIRPTNAKTLPPRQDSGSFQSLTLLPQSHETIQELKLAVNEYVGGYWLGPYSLRIPVSQREDAMTTESAAKAPGKEGLAEVKPGDKLSDWLEVGHVFDSYPPGRERVLEVHREPYSEFSARQSVLRLVELLSTTGPESSGMASIGLSAGATIFESVRDGTATAPAFREVEVSLPGKKSKGKKEIVKVKQEGKHAFADWSGDWPQTDLQAIPISPVTPEVLPCLKNIQLAAFNPPPAHLKQVGHQLYLQVTLLEGDVLILVCTTRGWFVSRSTTSSFDAAPRTQLQSGAQANLTHSLIDLLHSLSPMFTERLNRLPPLSVTPPVYEPISTVPIPQAEPAYPFLATPPKPDVESDLIKTQLAFLHTGAVTADGLDGARDWNEEIQGIRELPKKTMQERVLREKIAQKTFAEFTAASVRGVMAVARGDIPPLNPTEDPRAHMYLISNIFITKAVDSIDAYAHLGGDAAAHVSHGKDAAGVKLLNKLDIDGVSLLGHTVVDWVGERWICQSMLPGIFSRRAEEPIEDTDAQSVADGQPPNGEASDKKDDWVKVDGSASKSSETDDGQVRADDSVAQPEEPAENPLIVYGYDSEIPGSIHWDATTHKLMAKVAASTRLAPHKVASRDGKEYDFYASAEVKALCGNDGRRYLLDLPRLSPVDVEWLERDVDGKLIESEVEGPAYPHRLVLLRPELIETFWEDSLKRWARETATSKAKESKATEIPVEASDASAKDNAAEEGTVPDQETKPDVQEPSVEALDASSLADFNLTFNPDAFTDQPVPKGSTETDKPYLPSTVTDTSDPSIKAVRDASLFLRQVAVPAMVLDALAGNLSGVMDGISLSKAMHGRGINIRYLGYLLSTIDSFSKSTAPQKPQMGVLSYLRALITQEMFVRATKHVVRSLLVGLVPEHAQCALSHILNCLLGAALNPSPQAIYTPLNLDGESSAPAYTQLTPESLRSAIVEQIQSRFRWTLAESYFDQEIRKPQLVRELASRIGFQLLQRAYTFDATSREQANGHVEESNGHAGSSPTAPSKKDKKSKSKETGSASKARQTTFEPSDILTLLPIIKSTAPPCAVAAEIFDAGRATLNRGNLDLGLGFMLEAVQLYENIHSVLHPEVAAAYNEYASTIHQLARLKIQQLANENADPEQPLDLDLALALRLQRQGVIIAERTLGVYHSETCAYYFNLAMLEHLEGNTVTSLKYFRHILDMWDIIHGPKHPEINTILSNAGVVLQAMSEHKLSLAVLTTSYDSTVAMFGSNHIQTAQSQHQLTQAHFLAGDIPAALASAKAALPIFENTVGKDHHQTKEVMRNVEILSTVADSVERQKALGEQAKARQLDRLHAAQSRVGGMGRKRLGQTLPSASNPLVSNGAAGSKASGTQPSSKIGTRGHLDVDELVNFIQGGSSATSTGTARSKQSLRGKRRK</sequence>
<feature type="region of interest" description="Disordered" evidence="2">
    <location>
        <begin position="1063"/>
        <end position="1105"/>
    </location>
</feature>
<reference evidence="4 5" key="1">
    <citation type="submission" date="2017-03" db="EMBL/GenBank/DDBJ databases">
        <title>Widespread Adenine N6-methylation of Active Genes in Fungi.</title>
        <authorList>
            <consortium name="DOE Joint Genome Institute"/>
            <person name="Mondo S.J."/>
            <person name="Dannebaum R.O."/>
            <person name="Kuo R.C."/>
            <person name="Louie K.B."/>
            <person name="Bewick A.J."/>
            <person name="Labutti K."/>
            <person name="Haridas S."/>
            <person name="Kuo A."/>
            <person name="Salamov A."/>
            <person name="Ahrendt S.R."/>
            <person name="Lau R."/>
            <person name="Bowen B.P."/>
            <person name="Lipzen A."/>
            <person name="Sullivan W."/>
            <person name="Andreopoulos W.B."/>
            <person name="Clum A."/>
            <person name="Lindquist E."/>
            <person name="Daum C."/>
            <person name="Northen T.R."/>
            <person name="Ramamoorthy G."/>
            <person name="Schmitz R.J."/>
            <person name="Gryganskyi A."/>
            <person name="Culley D."/>
            <person name="Magnuson J."/>
            <person name="James T.Y."/>
            <person name="O'Malley M.A."/>
            <person name="Stajich J.E."/>
            <person name="Spatafora J.W."/>
            <person name="Visel A."/>
            <person name="Grigoriev I.V."/>
        </authorList>
    </citation>
    <scope>NUCLEOTIDE SEQUENCE [LARGE SCALE GENOMIC DNA]</scope>
    <source>
        <strain evidence="4 5">NRRL Y-17943</strain>
    </source>
</reference>
<dbReference type="GO" id="GO:0003729">
    <property type="term" value="F:mRNA binding"/>
    <property type="evidence" value="ECO:0007669"/>
    <property type="project" value="TreeGrafter"/>
</dbReference>
<dbReference type="InterPro" id="IPR023231">
    <property type="entry name" value="GSKIP_dom_sf"/>
</dbReference>
<keyword evidence="5" id="KW-1185">Reference proteome</keyword>
<dbReference type="RefSeq" id="XP_021871480.1">
    <property type="nucleotide sequence ID" value="XM_022019115.1"/>
</dbReference>